<name>A0A066UD82_9PSEU</name>
<dbReference type="eggNOG" id="COG4995">
    <property type="taxonomic scope" value="Bacteria"/>
</dbReference>
<dbReference type="EMBL" id="JMQI01000024">
    <property type="protein sequence ID" value="KDN22104.1"/>
    <property type="molecule type" value="Genomic_DNA"/>
</dbReference>
<proteinExistence type="predicted"/>
<evidence type="ECO:0000313" key="3">
    <source>
        <dbReference type="Proteomes" id="UP000027345"/>
    </source>
</evidence>
<dbReference type="Pfam" id="PF12770">
    <property type="entry name" value="CHAT"/>
    <property type="match status" value="1"/>
</dbReference>
<sequence length="1278" mass="135337">MTTGDDGHGEADPEFGAWVAAFDDAVDRSTEGSREALDEVVELGETLAAVFAGEGDSTAFAHVRYLQGLAHLDLFDHAVAAADGPVDDHHREQAIAAFREVRTLPVDEAVGLDAALRLGLLASHRILRNGTWSAAELDDALEALSTGRPAAAASGPDLERLTSFRLGLLRATRYLGDGGDAEDHAEAVRELTAITEDPAAETNAKDAARLFLAQLALGAALPRELRTGPAALSPEAVEAARSDGLHAAVGERLGVALEHLDAVSPEATAGPMASLIGGMRAMAKLSAASGTATADELGAAAEFLAEARQDEAPGSASSAVLSMTGAALDVVRNRLTGTAPASLAPVDEMLDALGRLTGHPVTPMLQNLIGEIAPEQSRQSLLSLPSREDLESTIAQLERVLAELPDHPARTRNLCSLAVAGVHHAVREKSMTGVRRVRDVLVRARDRPTASPSDAGILSLISAWVEAVLAISTHDTGLMNSAIARIQQASAQLPPEHELHPLLAPQIGALLAQRYLITRDLGDLEALQLFMGEPAPGRSPADGEPPATDWMARIMSIIGALAAPAGLTAGKLDELLDELDEVVDSIPADQWRVYDWSRLRPALTMLRSALTGKEPGFPTGGPALDAFRAAADAVGAPGDESLFGSRSEAAMAHLGVGIAERNEARISAAIALLTEECLQPSEFLGQQLAHLGSLGFALRVRYAHWRRPQDIDASIVWLEEARLLALGEPGLSDTAALYNTLGESYHARGDRARRDHVRAVEAGLEGLRARMRDVLVQTTAAHALSTAQRAEGEAVTVARWCLDADDVPAAAHALELGRAMVLHSATVEADTAALLREAGHPELAERWAAQPGEDSTTAAFAGPVAAMSVPDTLRREVLQAVEGTETERRLLSPPTVADISAALRGAGAAALVYLVPRDEGAGYALIVPDRGPARELPLPYLAVTRNGPVEQFERAQRALQRFDRTDVTGERARRRWDDAAAALAGWAWRAAIGPILGAVPPSGRRGVPRVVLAPVGRLGGVPWHAARRADGDGVRYACQDAIITYAASARQFVDACRRGPRRWAEAPALVAAAEDLEWSRQEVRELRNFYPDADFGDGEPPTPAQVLDRLPRANSAGASLLHLSCHARRTEPPIDSYLQLAGGAPLSVRRILRQAAARPAGRPGALVVLAACASDLTGSSPDEALTLATAFLAGGAAGVVGTRWPVEDRRTALFMLVFHHYLNAGYPEPATALRAAQLWMLDPGRRLPRRITGLPAGEERRPGHETIGAWAAFTYQGL</sequence>
<dbReference type="STRING" id="287986.DV20_12030"/>
<gene>
    <name evidence="2" type="ORF">DV20_12030</name>
</gene>
<evidence type="ECO:0000259" key="1">
    <source>
        <dbReference type="Pfam" id="PF12770"/>
    </source>
</evidence>
<reference evidence="2 3" key="1">
    <citation type="submission" date="2014-05" db="EMBL/GenBank/DDBJ databases">
        <title>Draft genome sequence of Amycolatopsis rifamycinica DSM 46095.</title>
        <authorList>
            <person name="Lal R."/>
            <person name="Saxena A."/>
            <person name="Kumari R."/>
            <person name="Mukherjee U."/>
            <person name="Singh P."/>
            <person name="Sangwan N."/>
            <person name="Mahato N.K."/>
        </authorList>
    </citation>
    <scope>NUCLEOTIDE SEQUENCE [LARGE SCALE GENOMIC DNA]</scope>
    <source>
        <strain evidence="2 3">DSM 46095</strain>
    </source>
</reference>
<dbReference type="Proteomes" id="UP000027345">
    <property type="component" value="Unassembled WGS sequence"/>
</dbReference>
<dbReference type="RefSeq" id="WP_043779342.1">
    <property type="nucleotide sequence ID" value="NZ_JMQI01000024.1"/>
</dbReference>
<protein>
    <recommendedName>
        <fullName evidence="1">CHAT domain-containing protein</fullName>
    </recommendedName>
</protein>
<keyword evidence="3" id="KW-1185">Reference proteome</keyword>
<dbReference type="AlphaFoldDB" id="A0A066UD82"/>
<evidence type="ECO:0000313" key="2">
    <source>
        <dbReference type="EMBL" id="KDN22104.1"/>
    </source>
</evidence>
<accession>A0A066UD82</accession>
<dbReference type="OrthoDB" id="4149784at2"/>
<organism evidence="2 3">
    <name type="scientific">Amycolatopsis rifamycinica</name>
    <dbReference type="NCBI Taxonomy" id="287986"/>
    <lineage>
        <taxon>Bacteria</taxon>
        <taxon>Bacillati</taxon>
        <taxon>Actinomycetota</taxon>
        <taxon>Actinomycetes</taxon>
        <taxon>Pseudonocardiales</taxon>
        <taxon>Pseudonocardiaceae</taxon>
        <taxon>Amycolatopsis</taxon>
    </lineage>
</organism>
<dbReference type="InterPro" id="IPR024983">
    <property type="entry name" value="CHAT_dom"/>
</dbReference>
<comment type="caution">
    <text evidence="2">The sequence shown here is derived from an EMBL/GenBank/DDBJ whole genome shotgun (WGS) entry which is preliminary data.</text>
</comment>
<feature type="domain" description="CHAT" evidence="1">
    <location>
        <begin position="983"/>
        <end position="1277"/>
    </location>
</feature>